<accession>A0A6P3Z8W7</accession>
<dbReference type="PANTHER" id="PTHR14503">
    <property type="entry name" value="MITOCHONDRIAL RIBOSOMAL PROTEIN 34 FAMILY MEMBER"/>
    <property type="match status" value="1"/>
</dbReference>
<dbReference type="GO" id="GO:0006412">
    <property type="term" value="P:translation"/>
    <property type="evidence" value="ECO:0007669"/>
    <property type="project" value="InterPro"/>
</dbReference>
<dbReference type="GeneID" id="107410862"/>
<comment type="similarity">
    <text evidence="2">Belongs to the bacterial ribosomal protein bL34 family.</text>
</comment>
<evidence type="ECO:0000256" key="2">
    <source>
        <dbReference type="ARBA" id="ARBA00010111"/>
    </source>
</evidence>
<sequence length="190" mass="20530">MVNTGEDGTAQTEREKERERERERDKAEIMASISVVSCSPWLSSKAAGLGTTSSASLTFLTGSTNRTLVSLKVANNLNIRSGLLQCSFFASSPLTSSLGFRSSVSGLSLGLDLNSNIGVGRGNRRSLVVRAGKPALCLTKRNRSRKSLARTHGFRRRMRTTSGRAVLKRRRAKGRKVLCTKSNPSSGKLA</sequence>
<evidence type="ECO:0000256" key="12">
    <source>
        <dbReference type="ARBA" id="ARBA00083387"/>
    </source>
</evidence>
<dbReference type="InParanoid" id="A0A6P3Z8W7"/>
<evidence type="ECO:0000256" key="4">
    <source>
        <dbReference type="ARBA" id="ARBA00022640"/>
    </source>
</evidence>
<dbReference type="GO" id="GO:0009507">
    <property type="term" value="C:chloroplast"/>
    <property type="evidence" value="ECO:0007669"/>
    <property type="project" value="UniProtKB-SubCell"/>
</dbReference>
<dbReference type="PANTHER" id="PTHR14503:SF4">
    <property type="entry name" value="LARGE RIBOSOMAL SUBUNIT PROTEIN BL34M"/>
    <property type="match status" value="1"/>
</dbReference>
<reference evidence="14" key="1">
    <citation type="submission" date="2025-05" db="UniProtKB">
        <authorList>
            <consortium name="RefSeq"/>
        </authorList>
    </citation>
    <scope>NUCLEOTIDE SEQUENCE [LARGE SCALE GENOMIC DNA]</scope>
</reference>
<keyword evidence="4" id="KW-0934">Plastid</keyword>
<evidence type="ECO:0000313" key="15">
    <source>
        <dbReference type="RefSeq" id="XP_015873837.3"/>
    </source>
</evidence>
<keyword evidence="14" id="KW-1185">Reference proteome</keyword>
<dbReference type="InterPro" id="IPR000271">
    <property type="entry name" value="Ribosomal_bL34"/>
</dbReference>
<evidence type="ECO:0000256" key="7">
    <source>
        <dbReference type="ARBA" id="ARBA00022946"/>
    </source>
</evidence>
<comment type="subcellular location">
    <subcellularLocation>
        <location evidence="1">Plastid</location>
        <location evidence="1">Chloroplast</location>
    </subcellularLocation>
</comment>
<dbReference type="GO" id="GO:0019843">
    <property type="term" value="F:rRNA binding"/>
    <property type="evidence" value="ECO:0007669"/>
    <property type="project" value="UniProtKB-KW"/>
</dbReference>
<dbReference type="RefSeq" id="XP_015873837.3">
    <property type="nucleotide sequence ID" value="XM_016018351.4"/>
</dbReference>
<feature type="compositionally biased region" description="Polar residues" evidence="13">
    <location>
        <begin position="180"/>
        <end position="190"/>
    </location>
</feature>
<proteinExistence type="inferred from homology"/>
<reference evidence="15" key="2">
    <citation type="submission" date="2025-08" db="UniProtKB">
        <authorList>
            <consortium name="RefSeq"/>
        </authorList>
    </citation>
    <scope>IDENTIFICATION</scope>
    <source>
        <tissue evidence="15">Seedling</tissue>
    </source>
</reference>
<evidence type="ECO:0000256" key="11">
    <source>
        <dbReference type="ARBA" id="ARBA00082786"/>
    </source>
</evidence>
<protein>
    <recommendedName>
        <fullName evidence="10">Large ribosomal subunit protein bL34c</fullName>
    </recommendedName>
    <alternativeName>
        <fullName evidence="12">50S ribosomal protein L34, chloroplastic</fullName>
    </alternativeName>
    <alternativeName>
        <fullName evidence="11">CL34</fullName>
    </alternativeName>
</protein>
<keyword evidence="6" id="KW-0694">RNA-binding</keyword>
<keyword evidence="8" id="KW-0689">Ribosomal protein</keyword>
<evidence type="ECO:0000256" key="6">
    <source>
        <dbReference type="ARBA" id="ARBA00022884"/>
    </source>
</evidence>
<dbReference type="NCBIfam" id="TIGR01030">
    <property type="entry name" value="rpmH_bact"/>
    <property type="match status" value="1"/>
</dbReference>
<evidence type="ECO:0000313" key="14">
    <source>
        <dbReference type="Proteomes" id="UP001652623"/>
    </source>
</evidence>
<feature type="region of interest" description="Disordered" evidence="13">
    <location>
        <begin position="170"/>
        <end position="190"/>
    </location>
</feature>
<feature type="region of interest" description="Disordered" evidence="13">
    <location>
        <begin position="1"/>
        <end position="26"/>
    </location>
</feature>
<evidence type="ECO:0000256" key="3">
    <source>
        <dbReference type="ARBA" id="ARBA00022528"/>
    </source>
</evidence>
<dbReference type="GO" id="GO:0003735">
    <property type="term" value="F:structural constituent of ribosome"/>
    <property type="evidence" value="ECO:0007669"/>
    <property type="project" value="InterPro"/>
</dbReference>
<evidence type="ECO:0000256" key="9">
    <source>
        <dbReference type="ARBA" id="ARBA00023274"/>
    </source>
</evidence>
<evidence type="ECO:0000256" key="10">
    <source>
        <dbReference type="ARBA" id="ARBA00072529"/>
    </source>
</evidence>
<dbReference type="FunCoup" id="A0A6P3Z8W7">
    <property type="interactions" value="812"/>
</dbReference>
<dbReference type="GO" id="GO:0005762">
    <property type="term" value="C:mitochondrial large ribosomal subunit"/>
    <property type="evidence" value="ECO:0007669"/>
    <property type="project" value="TreeGrafter"/>
</dbReference>
<keyword evidence="7" id="KW-0809">Transit peptide</keyword>
<evidence type="ECO:0000256" key="1">
    <source>
        <dbReference type="ARBA" id="ARBA00004229"/>
    </source>
</evidence>
<keyword evidence="5" id="KW-0699">rRNA-binding</keyword>
<gene>
    <name evidence="15" type="primary">LOC107410862</name>
</gene>
<keyword evidence="9" id="KW-0687">Ribonucleoprotein</keyword>
<keyword evidence="3" id="KW-0150">Chloroplast</keyword>
<evidence type="ECO:0000256" key="5">
    <source>
        <dbReference type="ARBA" id="ARBA00022730"/>
    </source>
</evidence>
<dbReference type="Proteomes" id="UP001652623">
    <property type="component" value="Chromosome 1"/>
</dbReference>
<dbReference type="AlphaFoldDB" id="A0A6P3Z8W7"/>
<dbReference type="Pfam" id="PF00468">
    <property type="entry name" value="Ribosomal_L34"/>
    <property type="match status" value="1"/>
</dbReference>
<dbReference type="KEGG" id="zju:107410862"/>
<evidence type="ECO:0000256" key="13">
    <source>
        <dbReference type="SAM" id="MobiDB-lite"/>
    </source>
</evidence>
<evidence type="ECO:0000256" key="8">
    <source>
        <dbReference type="ARBA" id="ARBA00022980"/>
    </source>
</evidence>
<dbReference type="Gene3D" id="1.10.287.3980">
    <property type="match status" value="1"/>
</dbReference>
<name>A0A6P3Z8W7_ZIZJJ</name>
<dbReference type="FunFam" id="1.10.287.3980:FF:000002">
    <property type="entry name" value="50S ribosomal protein L34"/>
    <property type="match status" value="1"/>
</dbReference>
<dbReference type="HAMAP" id="MF_00391">
    <property type="entry name" value="Ribosomal_bL34"/>
    <property type="match status" value="1"/>
</dbReference>
<feature type="compositionally biased region" description="Basic and acidic residues" evidence="13">
    <location>
        <begin position="12"/>
        <end position="26"/>
    </location>
</feature>
<organism evidence="14 15">
    <name type="scientific">Ziziphus jujuba</name>
    <name type="common">Chinese jujube</name>
    <name type="synonym">Ziziphus sativa</name>
    <dbReference type="NCBI Taxonomy" id="326968"/>
    <lineage>
        <taxon>Eukaryota</taxon>
        <taxon>Viridiplantae</taxon>
        <taxon>Streptophyta</taxon>
        <taxon>Embryophyta</taxon>
        <taxon>Tracheophyta</taxon>
        <taxon>Spermatophyta</taxon>
        <taxon>Magnoliopsida</taxon>
        <taxon>eudicotyledons</taxon>
        <taxon>Gunneridae</taxon>
        <taxon>Pentapetalae</taxon>
        <taxon>rosids</taxon>
        <taxon>fabids</taxon>
        <taxon>Rosales</taxon>
        <taxon>Rhamnaceae</taxon>
        <taxon>Paliureae</taxon>
        <taxon>Ziziphus</taxon>
    </lineage>
</organism>